<organism evidence="3 4">
    <name type="scientific">Zizania palustris</name>
    <name type="common">Northern wild rice</name>
    <dbReference type="NCBI Taxonomy" id="103762"/>
    <lineage>
        <taxon>Eukaryota</taxon>
        <taxon>Viridiplantae</taxon>
        <taxon>Streptophyta</taxon>
        <taxon>Embryophyta</taxon>
        <taxon>Tracheophyta</taxon>
        <taxon>Spermatophyta</taxon>
        <taxon>Magnoliopsida</taxon>
        <taxon>Liliopsida</taxon>
        <taxon>Poales</taxon>
        <taxon>Poaceae</taxon>
        <taxon>BOP clade</taxon>
        <taxon>Oryzoideae</taxon>
        <taxon>Oryzeae</taxon>
        <taxon>Zizaniinae</taxon>
        <taxon>Zizania</taxon>
    </lineage>
</organism>
<feature type="region of interest" description="Disordered" evidence="1">
    <location>
        <begin position="35"/>
        <end position="87"/>
    </location>
</feature>
<protein>
    <submittedName>
        <fullName evidence="3">Uncharacterized protein</fullName>
    </submittedName>
</protein>
<dbReference type="EMBL" id="JAAALK010000081">
    <property type="protein sequence ID" value="KAG8089528.1"/>
    <property type="molecule type" value="Genomic_DNA"/>
</dbReference>
<feature type="compositionally biased region" description="Gly residues" evidence="1">
    <location>
        <begin position="1"/>
        <end position="13"/>
    </location>
</feature>
<dbReference type="Proteomes" id="UP000729402">
    <property type="component" value="Unassembled WGS sequence"/>
</dbReference>
<feature type="region of interest" description="Disordered" evidence="1">
    <location>
        <begin position="1"/>
        <end position="22"/>
    </location>
</feature>
<name>A0A8J6BSQ6_ZIZPA</name>
<evidence type="ECO:0000313" key="3">
    <source>
        <dbReference type="EMBL" id="KAG8089548.1"/>
    </source>
</evidence>
<evidence type="ECO:0000313" key="2">
    <source>
        <dbReference type="EMBL" id="KAG8089528.1"/>
    </source>
</evidence>
<feature type="compositionally biased region" description="Gly residues" evidence="1">
    <location>
        <begin position="61"/>
        <end position="76"/>
    </location>
</feature>
<evidence type="ECO:0000313" key="4">
    <source>
        <dbReference type="Proteomes" id="UP000729402"/>
    </source>
</evidence>
<keyword evidence="4" id="KW-1185">Reference proteome</keyword>
<dbReference type="AlphaFoldDB" id="A0A8J6BSQ6"/>
<dbReference type="EMBL" id="JAAALK010000081">
    <property type="protein sequence ID" value="KAG8089548.1"/>
    <property type="molecule type" value="Genomic_DNA"/>
</dbReference>
<sequence>MGGGRIGWAGRGCSGAPSSCSRRWRPASMSLAALDDELSVAGPGQREDGGRALGRRRRGAGEVGGGGEGTWGGGRRVAGEVRGGRGGRRVRWGTIRRDA</sequence>
<accession>A0A8J6BSQ6</accession>
<evidence type="ECO:0000256" key="1">
    <source>
        <dbReference type="SAM" id="MobiDB-lite"/>
    </source>
</evidence>
<gene>
    <name evidence="3" type="ORF">GUJ93_ZPchr0011g27360</name>
    <name evidence="2" type="ORF">GUJ93_ZPchr0011g28860</name>
</gene>
<proteinExistence type="predicted"/>
<reference evidence="3" key="2">
    <citation type="submission" date="2021-02" db="EMBL/GenBank/DDBJ databases">
        <authorList>
            <person name="Kimball J.A."/>
            <person name="Haas M.W."/>
            <person name="Macchietto M."/>
            <person name="Kono T."/>
            <person name="Duquette J."/>
            <person name="Shao M."/>
        </authorList>
    </citation>
    <scope>NUCLEOTIDE SEQUENCE</scope>
    <source>
        <tissue evidence="3">Fresh leaf tissue</tissue>
    </source>
</reference>
<reference evidence="3" key="1">
    <citation type="journal article" date="2021" name="bioRxiv">
        <title>Whole Genome Assembly and Annotation of Northern Wild Rice, Zizania palustris L., Supports a Whole Genome Duplication in the Zizania Genus.</title>
        <authorList>
            <person name="Haas M."/>
            <person name="Kono T."/>
            <person name="Macchietto M."/>
            <person name="Millas R."/>
            <person name="McGilp L."/>
            <person name="Shao M."/>
            <person name="Duquette J."/>
            <person name="Hirsch C.N."/>
            <person name="Kimball J."/>
        </authorList>
    </citation>
    <scope>NUCLEOTIDE SEQUENCE</scope>
    <source>
        <tissue evidence="3">Fresh leaf tissue</tissue>
    </source>
</reference>
<comment type="caution">
    <text evidence="3">The sequence shown here is derived from an EMBL/GenBank/DDBJ whole genome shotgun (WGS) entry which is preliminary data.</text>
</comment>